<name>A0A365YRL6_9PROT</name>
<accession>A0A365YRL6</accession>
<evidence type="ECO:0000313" key="3">
    <source>
        <dbReference type="Proteomes" id="UP000252680"/>
    </source>
</evidence>
<feature type="region of interest" description="Disordered" evidence="1">
    <location>
        <begin position="78"/>
        <end position="112"/>
    </location>
</feature>
<gene>
    <name evidence="2" type="ORF">NJLHNGOC_13305</name>
</gene>
<keyword evidence="3" id="KW-1185">Reference proteome</keyword>
<evidence type="ECO:0000313" key="2">
    <source>
        <dbReference type="EMBL" id="RBM05363.1"/>
    </source>
</evidence>
<evidence type="ECO:0000256" key="1">
    <source>
        <dbReference type="SAM" id="MobiDB-lite"/>
    </source>
</evidence>
<protein>
    <submittedName>
        <fullName evidence="2">Uncharacterized protein</fullName>
    </submittedName>
</protein>
<dbReference type="Proteomes" id="UP000252680">
    <property type="component" value="Unassembled WGS sequence"/>
</dbReference>
<proteinExistence type="predicted"/>
<sequence>MVKLFAKSFERHHLFEKRRHSELLSFLSPAHIHALTQGPGGSFTKGQPCIHAMERPLSGRHGGSPPGCHTTQEAVSWRAGPIPVPPPRKSRPIGHGCRAAGSWQRRPSRWGA</sequence>
<dbReference type="AlphaFoldDB" id="A0A365YRL6"/>
<comment type="caution">
    <text evidence="2">The sequence shown here is derived from an EMBL/GenBank/DDBJ whole genome shotgun (WGS) entry which is preliminary data.</text>
</comment>
<reference evidence="2 3" key="1">
    <citation type="submission" date="2018-05" db="EMBL/GenBank/DDBJ databases">
        <title>Komagataeibacter cocois sp. nov., for a novel cellulose- producing strain isolated from coconut milk.</title>
        <authorList>
            <person name="Liu L."/>
            <person name="Wang Y."/>
            <person name="Liu S."/>
            <person name="Bi J."/>
            <person name="Chen H."/>
            <person name="Deng J."/>
            <person name="Zhang C."/>
            <person name="Hu Q."/>
            <person name="Li C."/>
        </authorList>
    </citation>
    <scope>NUCLEOTIDE SEQUENCE [LARGE SCALE GENOMIC DNA]</scope>
    <source>
        <strain evidence="2 3">WE7</strain>
    </source>
</reference>
<organism evidence="2 3">
    <name type="scientific">Novacetimonas cocois</name>
    <dbReference type="NCBI Taxonomy" id="1747507"/>
    <lineage>
        <taxon>Bacteria</taxon>
        <taxon>Pseudomonadati</taxon>
        <taxon>Pseudomonadota</taxon>
        <taxon>Alphaproteobacteria</taxon>
        <taxon>Acetobacterales</taxon>
        <taxon>Acetobacteraceae</taxon>
        <taxon>Novacetimonas</taxon>
    </lineage>
</organism>
<dbReference type="EMBL" id="QEXL01000019">
    <property type="protein sequence ID" value="RBM05363.1"/>
    <property type="molecule type" value="Genomic_DNA"/>
</dbReference>